<dbReference type="PIRSF" id="PIRSF004848">
    <property type="entry name" value="YBL036c_PLPDEIII"/>
    <property type="match status" value="1"/>
</dbReference>
<dbReference type="NCBIfam" id="TIGR00044">
    <property type="entry name" value="YggS family pyridoxal phosphate-dependent enzyme"/>
    <property type="match status" value="1"/>
</dbReference>
<evidence type="ECO:0000313" key="7">
    <source>
        <dbReference type="Proteomes" id="UP000249645"/>
    </source>
</evidence>
<evidence type="ECO:0000256" key="3">
    <source>
        <dbReference type="PIRSR" id="PIRSR004848-1"/>
    </source>
</evidence>
<name>A0A2W5GQN3_9SPHI</name>
<protein>
    <recommendedName>
        <fullName evidence="2">Pyridoxal phosphate homeostasis protein</fullName>
        <shortName evidence="2">PLP homeostasis protein</shortName>
    </recommendedName>
</protein>
<dbReference type="PANTHER" id="PTHR10146">
    <property type="entry name" value="PROLINE SYNTHETASE CO-TRANSCRIBED BACTERIAL HOMOLOG PROTEIN"/>
    <property type="match status" value="1"/>
</dbReference>
<dbReference type="GO" id="GO:0030170">
    <property type="term" value="F:pyridoxal phosphate binding"/>
    <property type="evidence" value="ECO:0007669"/>
    <property type="project" value="UniProtKB-UniRule"/>
</dbReference>
<dbReference type="EMBL" id="QFOI01000171">
    <property type="protein sequence ID" value="PZP48096.1"/>
    <property type="molecule type" value="Genomic_DNA"/>
</dbReference>
<feature type="modified residue" description="N6-(pyridoxal phosphate)lysine" evidence="2 3">
    <location>
        <position position="39"/>
    </location>
</feature>
<dbReference type="InterPro" id="IPR029066">
    <property type="entry name" value="PLP-binding_barrel"/>
</dbReference>
<dbReference type="Proteomes" id="UP000249645">
    <property type="component" value="Unassembled WGS sequence"/>
</dbReference>
<organism evidence="6 7">
    <name type="scientific">Pseudopedobacter saltans</name>
    <dbReference type="NCBI Taxonomy" id="151895"/>
    <lineage>
        <taxon>Bacteria</taxon>
        <taxon>Pseudomonadati</taxon>
        <taxon>Bacteroidota</taxon>
        <taxon>Sphingobacteriia</taxon>
        <taxon>Sphingobacteriales</taxon>
        <taxon>Sphingobacteriaceae</taxon>
        <taxon>Pseudopedobacter</taxon>
    </lineage>
</organism>
<dbReference type="PANTHER" id="PTHR10146:SF14">
    <property type="entry name" value="PYRIDOXAL PHOSPHATE HOMEOSTASIS PROTEIN"/>
    <property type="match status" value="1"/>
</dbReference>
<evidence type="ECO:0000259" key="5">
    <source>
        <dbReference type="Pfam" id="PF01168"/>
    </source>
</evidence>
<accession>A0A2W5GQN3</accession>
<dbReference type="SUPFAM" id="SSF51419">
    <property type="entry name" value="PLP-binding barrel"/>
    <property type="match status" value="1"/>
</dbReference>
<feature type="domain" description="Alanine racemase N-terminal" evidence="5">
    <location>
        <begin position="81"/>
        <end position="231"/>
    </location>
</feature>
<sequence>MDDLTLIQQNLQSIHTRIEAACVRANRQTNEVRLLMATKTVDVDRIKLAVGLGEKLIGENKVQEYVEKWEGTKDLNIERHFIGHLQTNKVKDIIKYVTCIESVDRIELVEKLDQRLQYENKSIDIYLEVNTSGEDSKSGTEPSNAIALLKKISEYDTINVKGLMTIGLPSDNPEDIRPCFKTLVDIRDRGQDAGLLPNFCELSMGMSHDLETAIEEGSTIVRVGSAIFGKRDYGNI</sequence>
<dbReference type="Pfam" id="PF01168">
    <property type="entry name" value="Ala_racemase_N"/>
    <property type="match status" value="1"/>
</dbReference>
<dbReference type="InterPro" id="IPR001608">
    <property type="entry name" value="Ala_racemase_N"/>
</dbReference>
<comment type="cofactor">
    <cofactor evidence="3">
        <name>pyridoxal 5'-phosphate</name>
        <dbReference type="ChEBI" id="CHEBI:597326"/>
    </cofactor>
</comment>
<evidence type="ECO:0000256" key="1">
    <source>
        <dbReference type="ARBA" id="ARBA00022898"/>
    </source>
</evidence>
<gene>
    <name evidence="6" type="ORF">DI598_10305</name>
</gene>
<comment type="caution">
    <text evidence="6">The sequence shown here is derived from an EMBL/GenBank/DDBJ whole genome shotgun (WGS) entry which is preliminary data.</text>
</comment>
<comment type="similarity">
    <text evidence="2 4">Belongs to the pyridoxal phosphate-binding protein YggS/PROSC family.</text>
</comment>
<dbReference type="AlphaFoldDB" id="A0A2W5GQN3"/>
<proteinExistence type="inferred from homology"/>
<evidence type="ECO:0000256" key="2">
    <source>
        <dbReference type="HAMAP-Rule" id="MF_02087"/>
    </source>
</evidence>
<dbReference type="CDD" id="cd00635">
    <property type="entry name" value="PLPDE_III_YBL036c_like"/>
    <property type="match status" value="1"/>
</dbReference>
<dbReference type="InterPro" id="IPR011078">
    <property type="entry name" value="PyrdxlP_homeostasis"/>
</dbReference>
<evidence type="ECO:0000313" key="6">
    <source>
        <dbReference type="EMBL" id="PZP48096.1"/>
    </source>
</evidence>
<dbReference type="FunFam" id="3.20.20.10:FF:000018">
    <property type="entry name" value="Pyridoxal phosphate homeostasis protein"/>
    <property type="match status" value="1"/>
</dbReference>
<dbReference type="Gene3D" id="3.20.20.10">
    <property type="entry name" value="Alanine racemase"/>
    <property type="match status" value="1"/>
</dbReference>
<evidence type="ECO:0000256" key="4">
    <source>
        <dbReference type="RuleBase" id="RU004514"/>
    </source>
</evidence>
<keyword evidence="1 2" id="KW-0663">Pyridoxal phosphate</keyword>
<dbReference type="HAMAP" id="MF_02087">
    <property type="entry name" value="PLP_homeostasis"/>
    <property type="match status" value="1"/>
</dbReference>
<reference evidence="6 7" key="1">
    <citation type="submission" date="2017-11" db="EMBL/GenBank/DDBJ databases">
        <title>Infants hospitalized years apart are colonized by the same room-sourced microbial strains.</title>
        <authorList>
            <person name="Brooks B."/>
            <person name="Olm M.R."/>
            <person name="Firek B.A."/>
            <person name="Baker R."/>
            <person name="Thomas B.C."/>
            <person name="Morowitz M.J."/>
            <person name="Banfield J.F."/>
        </authorList>
    </citation>
    <scope>NUCLEOTIDE SEQUENCE [LARGE SCALE GENOMIC DNA]</scope>
    <source>
        <strain evidence="6">S2_009_000_R2_76</strain>
    </source>
</reference>
<comment type="function">
    <text evidence="2">Pyridoxal 5'-phosphate (PLP)-binding protein, which is involved in PLP homeostasis.</text>
</comment>